<comment type="caution">
    <text evidence="2">The sequence shown here is derived from an EMBL/GenBank/DDBJ whole genome shotgun (WGS) entry which is preliminary data.</text>
</comment>
<accession>A0A507R7V6</accession>
<organism evidence="2 3">
    <name type="scientific">Monascus purpureus</name>
    <name type="common">Red mold</name>
    <name type="synonym">Monascus anka</name>
    <dbReference type="NCBI Taxonomy" id="5098"/>
    <lineage>
        <taxon>Eukaryota</taxon>
        <taxon>Fungi</taxon>
        <taxon>Dikarya</taxon>
        <taxon>Ascomycota</taxon>
        <taxon>Pezizomycotina</taxon>
        <taxon>Eurotiomycetes</taxon>
        <taxon>Eurotiomycetidae</taxon>
        <taxon>Eurotiales</taxon>
        <taxon>Aspergillaceae</taxon>
        <taxon>Monascus</taxon>
    </lineage>
</organism>
<dbReference type="Proteomes" id="UP000319663">
    <property type="component" value="Unassembled WGS sequence"/>
</dbReference>
<sequence length="121" mass="13048">MELSAPGNPRNESLFASRQAEPEVETANSSGVDKAPALAFRTTIVQIGVPAGRMEKGSTTGETDRPGSRKSFGGVDLQPVMLSQPATLEDLGKLGRAERMLRARNAGATMWTMREWDDQPC</sequence>
<proteinExistence type="predicted"/>
<dbReference type="AlphaFoldDB" id="A0A507R7V6"/>
<gene>
    <name evidence="2" type="ORF">MPDQ_003018</name>
</gene>
<name>A0A507R7V6_MONPU</name>
<evidence type="ECO:0000313" key="2">
    <source>
        <dbReference type="EMBL" id="TQB77380.1"/>
    </source>
</evidence>
<feature type="region of interest" description="Disordered" evidence="1">
    <location>
        <begin position="50"/>
        <end position="75"/>
    </location>
</feature>
<feature type="region of interest" description="Disordered" evidence="1">
    <location>
        <begin position="1"/>
        <end position="33"/>
    </location>
</feature>
<dbReference type="EMBL" id="VIFY01000002">
    <property type="protein sequence ID" value="TQB77380.1"/>
    <property type="molecule type" value="Genomic_DNA"/>
</dbReference>
<protein>
    <submittedName>
        <fullName evidence="2">Uncharacterized protein</fullName>
    </submittedName>
</protein>
<evidence type="ECO:0000313" key="3">
    <source>
        <dbReference type="Proteomes" id="UP000319663"/>
    </source>
</evidence>
<reference evidence="2 3" key="1">
    <citation type="submission" date="2019-06" db="EMBL/GenBank/DDBJ databases">
        <title>Wine fermentation using esterase from Monascus purpureus.</title>
        <authorList>
            <person name="Geng C."/>
            <person name="Zhang Y."/>
        </authorList>
    </citation>
    <scope>NUCLEOTIDE SEQUENCE [LARGE SCALE GENOMIC DNA]</scope>
    <source>
        <strain evidence="2">HQ1</strain>
    </source>
</reference>
<keyword evidence="3" id="KW-1185">Reference proteome</keyword>
<evidence type="ECO:0000256" key="1">
    <source>
        <dbReference type="SAM" id="MobiDB-lite"/>
    </source>
</evidence>